<keyword evidence="2 7" id="KW-0699">rRNA-binding</keyword>
<dbReference type="NCBIfam" id="TIGR00060">
    <property type="entry name" value="L18_bact"/>
    <property type="match status" value="1"/>
</dbReference>
<reference evidence="8 9" key="1">
    <citation type="submission" date="2016-05" db="EMBL/GenBank/DDBJ databases">
        <title>Chromosome and linear plasmid sequence of a 2015 human isolate of tick-borne relapsing fever spirochete, Borrelia turicatae.</title>
        <authorList>
            <person name="Kingry L.C."/>
            <person name="Dhwani B."/>
            <person name="Replogle A."/>
            <person name="Sexton C."/>
            <person name="Rowe L."/>
            <person name="Stermole B.M."/>
            <person name="Christensen A.M."/>
            <person name="Schriefer M.E."/>
        </authorList>
    </citation>
    <scope>NUCLEOTIDE SEQUENCE [LARGE SCALE GENOMIC DNA]</scope>
    <source>
        <strain evidence="8 9">BTE5EL</strain>
    </source>
</reference>
<evidence type="ECO:0000256" key="1">
    <source>
        <dbReference type="ARBA" id="ARBA00007116"/>
    </source>
</evidence>
<keyword evidence="4 7" id="KW-0689">Ribosomal protein</keyword>
<dbReference type="InterPro" id="IPR057268">
    <property type="entry name" value="Ribosomal_L18"/>
</dbReference>
<dbReference type="Pfam" id="PF00861">
    <property type="entry name" value="Ribosomal_L18p"/>
    <property type="match status" value="1"/>
</dbReference>
<keyword evidence="5 7" id="KW-0687">Ribonucleoprotein</keyword>
<dbReference type="GO" id="GO:0008097">
    <property type="term" value="F:5S rRNA binding"/>
    <property type="evidence" value="ECO:0007669"/>
    <property type="project" value="TreeGrafter"/>
</dbReference>
<gene>
    <name evidence="7" type="primary">rplR</name>
    <name evidence="8" type="ORF">A7978_02470</name>
</gene>
<evidence type="ECO:0000256" key="2">
    <source>
        <dbReference type="ARBA" id="ARBA00022730"/>
    </source>
</evidence>
<dbReference type="FunFam" id="3.30.420.100:FF:000001">
    <property type="entry name" value="50S ribosomal protein L18"/>
    <property type="match status" value="1"/>
</dbReference>
<dbReference type="GO" id="GO:0003735">
    <property type="term" value="F:structural constituent of ribosome"/>
    <property type="evidence" value="ECO:0007669"/>
    <property type="project" value="InterPro"/>
</dbReference>
<dbReference type="InterPro" id="IPR005484">
    <property type="entry name" value="Ribosomal_uL18_bac/plant/anim"/>
</dbReference>
<evidence type="ECO:0000256" key="3">
    <source>
        <dbReference type="ARBA" id="ARBA00022884"/>
    </source>
</evidence>
<comment type="subunit">
    <text evidence="7">Part of the 50S ribosomal subunit; part of the 5S rRNA/L5/L18/L25 subcomplex. Contacts the 5S and 23S rRNAs.</text>
</comment>
<dbReference type="OMA" id="NKQIYAQ"/>
<dbReference type="RefSeq" id="WP_011772441.1">
    <property type="nucleotide sequence ID" value="NZ_CP015629.1"/>
</dbReference>
<evidence type="ECO:0000256" key="6">
    <source>
        <dbReference type="ARBA" id="ARBA00035197"/>
    </source>
</evidence>
<dbReference type="AlphaFoldDB" id="A0A172XBB7"/>
<evidence type="ECO:0000256" key="7">
    <source>
        <dbReference type="HAMAP-Rule" id="MF_01337"/>
    </source>
</evidence>
<evidence type="ECO:0000256" key="4">
    <source>
        <dbReference type="ARBA" id="ARBA00022980"/>
    </source>
</evidence>
<dbReference type="GO" id="GO:0022625">
    <property type="term" value="C:cytosolic large ribosomal subunit"/>
    <property type="evidence" value="ECO:0007669"/>
    <property type="project" value="TreeGrafter"/>
</dbReference>
<evidence type="ECO:0000313" key="8">
    <source>
        <dbReference type="EMBL" id="ANF33961.1"/>
    </source>
</evidence>
<organism evidence="8 9">
    <name type="scientific">Borrelia turicatae</name>
    <dbReference type="NCBI Taxonomy" id="142"/>
    <lineage>
        <taxon>Bacteria</taxon>
        <taxon>Pseudomonadati</taxon>
        <taxon>Spirochaetota</taxon>
        <taxon>Spirochaetia</taxon>
        <taxon>Spirochaetales</taxon>
        <taxon>Borreliaceae</taxon>
        <taxon>Borrelia</taxon>
    </lineage>
</organism>
<dbReference type="HAMAP" id="MF_01337_B">
    <property type="entry name" value="Ribosomal_uL18_B"/>
    <property type="match status" value="1"/>
</dbReference>
<comment type="similarity">
    <text evidence="1 7">Belongs to the universal ribosomal protein uL18 family.</text>
</comment>
<dbReference type="InterPro" id="IPR004389">
    <property type="entry name" value="Ribosomal_uL18_bac-type"/>
</dbReference>
<dbReference type="PANTHER" id="PTHR12899">
    <property type="entry name" value="39S RIBOSOMAL PROTEIN L18, MITOCHONDRIAL"/>
    <property type="match status" value="1"/>
</dbReference>
<dbReference type="EMBL" id="CP015629">
    <property type="protein sequence ID" value="ANF33961.1"/>
    <property type="molecule type" value="Genomic_DNA"/>
</dbReference>
<name>A0A172XBB7_BORTU</name>
<evidence type="ECO:0000313" key="9">
    <source>
        <dbReference type="Proteomes" id="UP000264231"/>
    </source>
</evidence>
<protein>
    <recommendedName>
        <fullName evidence="6 7">Large ribosomal subunit protein uL18</fullName>
    </recommendedName>
</protein>
<evidence type="ECO:0000256" key="5">
    <source>
        <dbReference type="ARBA" id="ARBA00023274"/>
    </source>
</evidence>
<dbReference type="PANTHER" id="PTHR12899:SF3">
    <property type="entry name" value="LARGE RIBOSOMAL SUBUNIT PROTEIN UL18M"/>
    <property type="match status" value="1"/>
</dbReference>
<dbReference type="Gene3D" id="3.30.420.100">
    <property type="match status" value="1"/>
</dbReference>
<sequence>MKKVKEAEKRNIKRKKRIRDRIGFGVADRPRVTVFKSNKYFYVQVIDDVAGHTLASVSTIEKDLKLNKNIDDIRKLGEVLAKKLKDKNINKLIFDRNGYKYHGLIASFATSLREAGIDV</sequence>
<proteinExistence type="inferred from homology"/>
<accession>A0A172XBB7</accession>
<dbReference type="Proteomes" id="UP000264231">
    <property type="component" value="Chromosome"/>
</dbReference>
<dbReference type="GO" id="GO:0006412">
    <property type="term" value="P:translation"/>
    <property type="evidence" value="ECO:0007669"/>
    <property type="project" value="UniProtKB-UniRule"/>
</dbReference>
<keyword evidence="3 7" id="KW-0694">RNA-binding</keyword>
<comment type="function">
    <text evidence="7">This is one of the proteins that bind and probably mediate the attachment of the 5S RNA into the large ribosomal subunit, where it forms part of the central protuberance.</text>
</comment>
<dbReference type="SUPFAM" id="SSF53137">
    <property type="entry name" value="Translational machinery components"/>
    <property type="match status" value="1"/>
</dbReference>
<dbReference type="SMR" id="A0A172XBB7"/>
<dbReference type="CDD" id="cd00432">
    <property type="entry name" value="Ribosomal_L18_L5e"/>
    <property type="match status" value="1"/>
</dbReference>